<dbReference type="AlphaFoldDB" id="A0AAV0J6L4"/>
<keyword evidence="2" id="KW-0863">Zinc-finger</keyword>
<keyword evidence="4" id="KW-0862">Zinc</keyword>
<evidence type="ECO:0000256" key="3">
    <source>
        <dbReference type="ARBA" id="ARBA00022786"/>
    </source>
</evidence>
<dbReference type="Proteomes" id="UP001154282">
    <property type="component" value="Unassembled WGS sequence"/>
</dbReference>
<dbReference type="PANTHER" id="PTHR46287">
    <property type="entry name" value="BTB/POZ AND TAZ DOMAIN-CONTAINING PROTEIN 3-RELATED"/>
    <property type="match status" value="1"/>
</dbReference>
<dbReference type="InterPro" id="IPR000197">
    <property type="entry name" value="Znf_TAZ"/>
</dbReference>
<evidence type="ECO:0000313" key="7">
    <source>
        <dbReference type="Proteomes" id="UP001154282"/>
    </source>
</evidence>
<reference evidence="6" key="1">
    <citation type="submission" date="2022-08" db="EMBL/GenBank/DDBJ databases">
        <authorList>
            <person name="Gutierrez-Valencia J."/>
        </authorList>
    </citation>
    <scope>NUCLEOTIDE SEQUENCE</scope>
</reference>
<dbReference type="InterPro" id="IPR044513">
    <property type="entry name" value="BT1/2/3/4/5"/>
</dbReference>
<keyword evidence="1" id="KW-0479">Metal-binding</keyword>
<keyword evidence="3" id="KW-0833">Ubl conjugation pathway</keyword>
<dbReference type="SUPFAM" id="SSF57933">
    <property type="entry name" value="TAZ domain"/>
    <property type="match status" value="1"/>
</dbReference>
<accession>A0AAV0J6L4</accession>
<proteinExistence type="predicted"/>
<dbReference type="Pfam" id="PF02135">
    <property type="entry name" value="zf-TAZ"/>
    <property type="match status" value="1"/>
</dbReference>
<feature type="domain" description="TAZ-type" evidence="5">
    <location>
        <begin position="1"/>
        <end position="84"/>
    </location>
</feature>
<sequence length="122" mass="13834">MEALVHICRDGCRTIGPHDRDLEKNQQPCSYGACRGLEQLVRHFAGCKLRVPGGCSHCKRMWQLLELHSRLCADSSLCRVPLCRYLLLFHVCVDIILVRSWWAEMEKGCNVVVVVAGISRRG</sequence>
<evidence type="ECO:0000259" key="5">
    <source>
        <dbReference type="SMART" id="SM00551"/>
    </source>
</evidence>
<dbReference type="FunFam" id="1.20.1020.10:FF:000004">
    <property type="entry name" value="BTB/POZ and TAZ domain-containing protein 2"/>
    <property type="match status" value="1"/>
</dbReference>
<dbReference type="PANTHER" id="PTHR46287:SF11">
    <property type="entry name" value="BTB_POZ AND TAZ DOMAIN-CONTAINING PROTEIN 4"/>
    <property type="match status" value="1"/>
</dbReference>
<name>A0AAV0J6L4_9ROSI</name>
<evidence type="ECO:0000256" key="4">
    <source>
        <dbReference type="ARBA" id="ARBA00022833"/>
    </source>
</evidence>
<dbReference type="GO" id="GO:0008270">
    <property type="term" value="F:zinc ion binding"/>
    <property type="evidence" value="ECO:0007669"/>
    <property type="project" value="UniProtKB-KW"/>
</dbReference>
<gene>
    <name evidence="6" type="ORF">LITE_LOCUS12909</name>
</gene>
<dbReference type="GO" id="GO:0006950">
    <property type="term" value="P:response to stress"/>
    <property type="evidence" value="ECO:0007669"/>
    <property type="project" value="UniProtKB-ARBA"/>
</dbReference>
<evidence type="ECO:0000256" key="1">
    <source>
        <dbReference type="ARBA" id="ARBA00022723"/>
    </source>
</evidence>
<comment type="caution">
    <text evidence="6">The sequence shown here is derived from an EMBL/GenBank/DDBJ whole genome shotgun (WGS) entry which is preliminary data.</text>
</comment>
<dbReference type="InterPro" id="IPR035898">
    <property type="entry name" value="TAZ_dom_sf"/>
</dbReference>
<evidence type="ECO:0000313" key="6">
    <source>
        <dbReference type="EMBL" id="CAI0405563.1"/>
    </source>
</evidence>
<keyword evidence="7" id="KW-1185">Reference proteome</keyword>
<dbReference type="EMBL" id="CAMGYJ010000004">
    <property type="protein sequence ID" value="CAI0405563.1"/>
    <property type="molecule type" value="Genomic_DNA"/>
</dbReference>
<dbReference type="Gene3D" id="1.20.1020.10">
    <property type="entry name" value="TAZ domain"/>
    <property type="match status" value="1"/>
</dbReference>
<organism evidence="6 7">
    <name type="scientific">Linum tenue</name>
    <dbReference type="NCBI Taxonomy" id="586396"/>
    <lineage>
        <taxon>Eukaryota</taxon>
        <taxon>Viridiplantae</taxon>
        <taxon>Streptophyta</taxon>
        <taxon>Embryophyta</taxon>
        <taxon>Tracheophyta</taxon>
        <taxon>Spermatophyta</taxon>
        <taxon>Magnoliopsida</taxon>
        <taxon>eudicotyledons</taxon>
        <taxon>Gunneridae</taxon>
        <taxon>Pentapetalae</taxon>
        <taxon>rosids</taxon>
        <taxon>fabids</taxon>
        <taxon>Malpighiales</taxon>
        <taxon>Linaceae</taxon>
        <taxon>Linum</taxon>
    </lineage>
</organism>
<protein>
    <recommendedName>
        <fullName evidence="5">TAZ-type domain-containing protein</fullName>
    </recommendedName>
</protein>
<evidence type="ECO:0000256" key="2">
    <source>
        <dbReference type="ARBA" id="ARBA00022771"/>
    </source>
</evidence>
<dbReference type="SMART" id="SM00551">
    <property type="entry name" value="ZnF_TAZ"/>
    <property type="match status" value="1"/>
</dbReference>